<sequence>MCSLYFNPPVPCIPCSSLSFLKGLFVYFCWLVLLITFVYFSIVCIDLSLVMYTERIPLSITYSGAGYSGVNCEGGPLPHSLILKHVYIHYSSLPPAKTLSSFSPTFKELLSLICVTHLFGST</sequence>
<dbReference type="Proteomes" id="UP001372338">
    <property type="component" value="Unassembled WGS sequence"/>
</dbReference>
<reference evidence="2 3" key="1">
    <citation type="submission" date="2024-01" db="EMBL/GenBank/DDBJ databases">
        <title>The genomes of 5 underutilized Papilionoideae crops provide insights into root nodulation and disease resistanc.</title>
        <authorList>
            <person name="Yuan L."/>
        </authorList>
    </citation>
    <scope>NUCLEOTIDE SEQUENCE [LARGE SCALE GENOMIC DNA]</scope>
    <source>
        <strain evidence="2">ZHUSHIDOU_FW_LH</strain>
        <tissue evidence="2">Leaf</tissue>
    </source>
</reference>
<accession>A0AAN9EB89</accession>
<proteinExistence type="predicted"/>
<keyword evidence="1" id="KW-0812">Transmembrane</keyword>
<dbReference type="EMBL" id="JAYWIO010000008">
    <property type="protein sequence ID" value="KAK7246895.1"/>
    <property type="molecule type" value="Genomic_DNA"/>
</dbReference>
<evidence type="ECO:0000313" key="3">
    <source>
        <dbReference type="Proteomes" id="UP001372338"/>
    </source>
</evidence>
<comment type="caution">
    <text evidence="2">The sequence shown here is derived from an EMBL/GenBank/DDBJ whole genome shotgun (WGS) entry which is preliminary data.</text>
</comment>
<protein>
    <submittedName>
        <fullName evidence="2">Uncharacterized protein</fullName>
    </submittedName>
</protein>
<evidence type="ECO:0000256" key="1">
    <source>
        <dbReference type="SAM" id="Phobius"/>
    </source>
</evidence>
<keyword evidence="1" id="KW-1133">Transmembrane helix</keyword>
<evidence type="ECO:0000313" key="2">
    <source>
        <dbReference type="EMBL" id="KAK7246895.1"/>
    </source>
</evidence>
<keyword evidence="3" id="KW-1185">Reference proteome</keyword>
<dbReference type="AlphaFoldDB" id="A0AAN9EB89"/>
<feature type="transmembrane region" description="Helical" evidence="1">
    <location>
        <begin position="24"/>
        <end position="52"/>
    </location>
</feature>
<name>A0AAN9EB89_CROPI</name>
<gene>
    <name evidence="2" type="ORF">RIF29_41765</name>
</gene>
<keyword evidence="1" id="KW-0472">Membrane</keyword>
<organism evidence="2 3">
    <name type="scientific">Crotalaria pallida</name>
    <name type="common">Smooth rattlebox</name>
    <name type="synonym">Crotalaria striata</name>
    <dbReference type="NCBI Taxonomy" id="3830"/>
    <lineage>
        <taxon>Eukaryota</taxon>
        <taxon>Viridiplantae</taxon>
        <taxon>Streptophyta</taxon>
        <taxon>Embryophyta</taxon>
        <taxon>Tracheophyta</taxon>
        <taxon>Spermatophyta</taxon>
        <taxon>Magnoliopsida</taxon>
        <taxon>eudicotyledons</taxon>
        <taxon>Gunneridae</taxon>
        <taxon>Pentapetalae</taxon>
        <taxon>rosids</taxon>
        <taxon>fabids</taxon>
        <taxon>Fabales</taxon>
        <taxon>Fabaceae</taxon>
        <taxon>Papilionoideae</taxon>
        <taxon>50 kb inversion clade</taxon>
        <taxon>genistoids sensu lato</taxon>
        <taxon>core genistoids</taxon>
        <taxon>Crotalarieae</taxon>
        <taxon>Crotalaria</taxon>
    </lineage>
</organism>